<name>A0A7C8UAJ0_ORBOL</name>
<evidence type="ECO:0000313" key="1">
    <source>
        <dbReference type="EMBL" id="KAF3198582.1"/>
    </source>
</evidence>
<comment type="caution">
    <text evidence="2">The sequence shown here is derived from an EMBL/GenBank/DDBJ whole genome shotgun (WGS) entry which is preliminary data.</text>
</comment>
<dbReference type="Proteomes" id="UP000614610">
    <property type="component" value="Unassembled WGS sequence"/>
</dbReference>
<dbReference type="EMBL" id="WIWT01000131">
    <property type="protein sequence ID" value="KAF3198582.1"/>
    <property type="molecule type" value="Genomic_DNA"/>
</dbReference>
<evidence type="ECO:0000313" key="2">
    <source>
        <dbReference type="EMBL" id="KAF3200813.1"/>
    </source>
</evidence>
<sequence length="61" mass="6970">MDSLNDRRVIEIPRALRDIRLDLIGLNQRLPTRDNSGGMAEVAVNYNSEVLKAKYFTEASY</sequence>
<dbReference type="OrthoDB" id="10296611at2759"/>
<accession>A0A7C8UAJ0</accession>
<reference evidence="2 3" key="1">
    <citation type="submission" date="2019-06" db="EMBL/GenBank/DDBJ databases">
        <authorList>
            <person name="Palmer J.M."/>
        </authorList>
    </citation>
    <scope>NUCLEOTIDE SEQUENCE [LARGE SCALE GENOMIC DNA]</scope>
    <source>
        <strain evidence="2 3">TWF106</strain>
        <strain evidence="1">TWF679</strain>
    </source>
</reference>
<dbReference type="EMBL" id="WIWS01000165">
    <property type="protein sequence ID" value="KAF3200813.1"/>
    <property type="molecule type" value="Genomic_DNA"/>
</dbReference>
<evidence type="ECO:0000313" key="3">
    <source>
        <dbReference type="Proteomes" id="UP000472727"/>
    </source>
</evidence>
<dbReference type="AlphaFoldDB" id="A0A7C8UAJ0"/>
<organism evidence="2 3">
    <name type="scientific">Orbilia oligospora</name>
    <name type="common">Nematode-trapping fungus</name>
    <name type="synonym">Arthrobotrys oligospora</name>
    <dbReference type="NCBI Taxonomy" id="2813651"/>
    <lineage>
        <taxon>Eukaryota</taxon>
        <taxon>Fungi</taxon>
        <taxon>Dikarya</taxon>
        <taxon>Ascomycota</taxon>
        <taxon>Pezizomycotina</taxon>
        <taxon>Orbiliomycetes</taxon>
        <taxon>Orbiliales</taxon>
        <taxon>Orbiliaceae</taxon>
        <taxon>Orbilia</taxon>
    </lineage>
</organism>
<protein>
    <submittedName>
        <fullName evidence="2">Uncharacterized protein</fullName>
    </submittedName>
</protein>
<proteinExistence type="predicted"/>
<dbReference type="Proteomes" id="UP000472727">
    <property type="component" value="Unassembled WGS sequence"/>
</dbReference>
<gene>
    <name evidence="2" type="ORF">TWF106_003143</name>
    <name evidence="1" type="ORF">TWF679_001987</name>
</gene>